<organism evidence="2 3">
    <name type="scientific">Daphnia magna</name>
    <dbReference type="NCBI Taxonomy" id="35525"/>
    <lineage>
        <taxon>Eukaryota</taxon>
        <taxon>Metazoa</taxon>
        <taxon>Ecdysozoa</taxon>
        <taxon>Arthropoda</taxon>
        <taxon>Crustacea</taxon>
        <taxon>Branchiopoda</taxon>
        <taxon>Diplostraca</taxon>
        <taxon>Cladocera</taxon>
        <taxon>Anomopoda</taxon>
        <taxon>Daphniidae</taxon>
        <taxon>Daphnia</taxon>
    </lineage>
</organism>
<feature type="compositionally biased region" description="Basic residues" evidence="1">
    <location>
        <begin position="17"/>
        <end position="37"/>
    </location>
</feature>
<feature type="region of interest" description="Disordered" evidence="1">
    <location>
        <begin position="1"/>
        <end position="50"/>
    </location>
</feature>
<reference evidence="2 3" key="1">
    <citation type="submission" date="2016-03" db="EMBL/GenBank/DDBJ databases">
        <title>EvidentialGene: Evidence-directed Construction of Genes on Genomes.</title>
        <authorList>
            <person name="Gilbert D.G."/>
            <person name="Choi J.-H."/>
            <person name="Mockaitis K."/>
            <person name="Colbourne J."/>
            <person name="Pfrender M."/>
        </authorList>
    </citation>
    <scope>NUCLEOTIDE SEQUENCE [LARGE SCALE GENOMIC DNA]</scope>
    <source>
        <strain evidence="2 3">Xinb3</strain>
        <tissue evidence="2">Complete organism</tissue>
    </source>
</reference>
<dbReference type="EMBL" id="LRGB01003375">
    <property type="protein sequence ID" value="KZS02932.1"/>
    <property type="molecule type" value="Genomic_DNA"/>
</dbReference>
<keyword evidence="3" id="KW-1185">Reference proteome</keyword>
<dbReference type="AlphaFoldDB" id="A0A164K444"/>
<gene>
    <name evidence="2" type="ORF">APZ42_034365</name>
</gene>
<proteinExistence type="predicted"/>
<evidence type="ECO:0000313" key="3">
    <source>
        <dbReference type="Proteomes" id="UP000076858"/>
    </source>
</evidence>
<accession>A0A164K444</accession>
<evidence type="ECO:0000313" key="2">
    <source>
        <dbReference type="EMBL" id="KZS02932.1"/>
    </source>
</evidence>
<name>A0A164K444_9CRUS</name>
<dbReference type="Proteomes" id="UP000076858">
    <property type="component" value="Unassembled WGS sequence"/>
</dbReference>
<evidence type="ECO:0000256" key="1">
    <source>
        <dbReference type="SAM" id="MobiDB-lite"/>
    </source>
</evidence>
<protein>
    <submittedName>
        <fullName evidence="2">Uncharacterized protein</fullName>
    </submittedName>
</protein>
<comment type="caution">
    <text evidence="2">The sequence shown here is derived from an EMBL/GenBank/DDBJ whole genome shotgun (WGS) entry which is preliminary data.</text>
</comment>
<sequence>MKILAKNANRQFEGRRRATRSRHVGHRLGHQSFRKRNPNRDATTRRTWQNMSQSLFGISVKPKKQM</sequence>